<evidence type="ECO:0000313" key="3">
    <source>
        <dbReference type="EMBL" id="CAL1127294.1"/>
    </source>
</evidence>
<dbReference type="AlphaFoldDB" id="A0A9P1BIB5"/>
<proteinExistence type="predicted"/>
<gene>
    <name evidence="2" type="ORF">C1SCF055_LOCUS2363</name>
</gene>
<comment type="caution">
    <text evidence="2">The sequence shown here is derived from an EMBL/GenBank/DDBJ whole genome shotgun (WGS) entry which is preliminary data.</text>
</comment>
<dbReference type="EMBL" id="CAMXCT030000108">
    <property type="protein sequence ID" value="CAL4761231.1"/>
    <property type="molecule type" value="Genomic_DNA"/>
</dbReference>
<feature type="compositionally biased region" description="Low complexity" evidence="1">
    <location>
        <begin position="74"/>
        <end position="91"/>
    </location>
</feature>
<reference evidence="2" key="1">
    <citation type="submission" date="2022-10" db="EMBL/GenBank/DDBJ databases">
        <authorList>
            <person name="Chen Y."/>
            <person name="Dougan E. K."/>
            <person name="Chan C."/>
            <person name="Rhodes N."/>
            <person name="Thang M."/>
        </authorList>
    </citation>
    <scope>NUCLEOTIDE SEQUENCE</scope>
</reference>
<feature type="region of interest" description="Disordered" evidence="1">
    <location>
        <begin position="54"/>
        <end position="157"/>
    </location>
</feature>
<dbReference type="EMBL" id="CAMXCT020000108">
    <property type="protein sequence ID" value="CAL1127294.1"/>
    <property type="molecule type" value="Genomic_DNA"/>
</dbReference>
<dbReference type="Proteomes" id="UP001152797">
    <property type="component" value="Unassembled WGS sequence"/>
</dbReference>
<accession>A0A9P1BIB5</accession>
<evidence type="ECO:0000256" key="1">
    <source>
        <dbReference type="SAM" id="MobiDB-lite"/>
    </source>
</evidence>
<organism evidence="2">
    <name type="scientific">Cladocopium goreaui</name>
    <dbReference type="NCBI Taxonomy" id="2562237"/>
    <lineage>
        <taxon>Eukaryota</taxon>
        <taxon>Sar</taxon>
        <taxon>Alveolata</taxon>
        <taxon>Dinophyceae</taxon>
        <taxon>Suessiales</taxon>
        <taxon>Symbiodiniaceae</taxon>
        <taxon>Cladocopium</taxon>
    </lineage>
</organism>
<protein>
    <submittedName>
        <fullName evidence="2">Uncharacterized protein</fullName>
    </submittedName>
</protein>
<dbReference type="EMBL" id="CAMXCT010000108">
    <property type="protein sequence ID" value="CAI3973919.1"/>
    <property type="molecule type" value="Genomic_DNA"/>
</dbReference>
<feature type="compositionally biased region" description="Polar residues" evidence="1">
    <location>
        <begin position="127"/>
        <end position="142"/>
    </location>
</feature>
<name>A0A9P1BIB5_9DINO</name>
<sequence length="431" mass="48387">MPERPQSVDSSLGGSKRWSCGTLEEGIEHVQGAAHNKSKSLEEEQLLRELQELDLQEKELNGTPAAGEKDPSELETLPATEEELCAATLGEDQTGVGAPVATPVRKRDEHSGEPPSKAAKTEPATLTPVTPASQGSPQTGNAPESPPTPEIEPRDGKRPAWLQGLTIRQFNARRAAKARIDRMVKPHSRRRELDPPSWLVEEWRKGDKNSMADLYSSVNFDKERFLNELHILVKKKQTFKLTVDQGWFSEQEMKDELSWSQSKINGAKSRCLQMAETHVRNNAYDGVQEFWIIVKERARSTEESSYEELQHQVSKAAAAPTCQFDKKFEGLSGNSARTQKEQQSTAEITQHDKYMQTKERLTKFLESIMNKSGKLRSLIRELSTKYSDAAAASCVTSLEAEIKKIDQQYDICNEAMAQGELDGFTRWRRTG</sequence>
<evidence type="ECO:0000313" key="4">
    <source>
        <dbReference type="Proteomes" id="UP001152797"/>
    </source>
</evidence>
<evidence type="ECO:0000313" key="2">
    <source>
        <dbReference type="EMBL" id="CAI3973919.1"/>
    </source>
</evidence>
<reference evidence="3" key="2">
    <citation type="submission" date="2024-04" db="EMBL/GenBank/DDBJ databases">
        <authorList>
            <person name="Chen Y."/>
            <person name="Shah S."/>
            <person name="Dougan E. K."/>
            <person name="Thang M."/>
            <person name="Chan C."/>
        </authorList>
    </citation>
    <scope>NUCLEOTIDE SEQUENCE [LARGE SCALE GENOMIC DNA]</scope>
</reference>
<keyword evidence="4" id="KW-1185">Reference proteome</keyword>